<dbReference type="AlphaFoldDB" id="A0A3P7LX60"/>
<organism evidence="1 2">
    <name type="scientific">Dibothriocephalus latus</name>
    <name type="common">Fish tapeworm</name>
    <name type="synonym">Diphyllobothrium latum</name>
    <dbReference type="NCBI Taxonomy" id="60516"/>
    <lineage>
        <taxon>Eukaryota</taxon>
        <taxon>Metazoa</taxon>
        <taxon>Spiralia</taxon>
        <taxon>Lophotrochozoa</taxon>
        <taxon>Platyhelminthes</taxon>
        <taxon>Cestoda</taxon>
        <taxon>Eucestoda</taxon>
        <taxon>Diphyllobothriidea</taxon>
        <taxon>Diphyllobothriidae</taxon>
        <taxon>Dibothriocephalus</taxon>
    </lineage>
</organism>
<protein>
    <submittedName>
        <fullName evidence="1">Uncharacterized protein</fullName>
    </submittedName>
</protein>
<evidence type="ECO:0000313" key="2">
    <source>
        <dbReference type="Proteomes" id="UP000281553"/>
    </source>
</evidence>
<dbReference type="EMBL" id="UYRU01063108">
    <property type="protein sequence ID" value="VDN15623.1"/>
    <property type="molecule type" value="Genomic_DNA"/>
</dbReference>
<sequence>MREAIPEHTAWIKDTVAAIDPPAKKVITAAGKEVGRLFCSINSYFYAILIHSWACMKVNVAGYLHLHPYVIQFRHALITFKTKEVPSSQTSHWQLLWKND</sequence>
<dbReference type="Proteomes" id="UP000281553">
    <property type="component" value="Unassembled WGS sequence"/>
</dbReference>
<proteinExistence type="predicted"/>
<name>A0A3P7LX60_DIBLA</name>
<gene>
    <name evidence="1" type="ORF">DILT_LOCUS11454</name>
</gene>
<accession>A0A3P7LX60</accession>
<reference evidence="1 2" key="1">
    <citation type="submission" date="2018-11" db="EMBL/GenBank/DDBJ databases">
        <authorList>
            <consortium name="Pathogen Informatics"/>
        </authorList>
    </citation>
    <scope>NUCLEOTIDE SEQUENCE [LARGE SCALE GENOMIC DNA]</scope>
</reference>
<keyword evidence="2" id="KW-1185">Reference proteome</keyword>
<evidence type="ECO:0000313" key="1">
    <source>
        <dbReference type="EMBL" id="VDN15623.1"/>
    </source>
</evidence>